<dbReference type="InterPro" id="IPR007568">
    <property type="entry name" value="RTA1"/>
</dbReference>
<keyword evidence="3 5" id="KW-1133">Transmembrane helix</keyword>
<protein>
    <recommendedName>
        <fullName evidence="8">Protein RTA1</fullName>
    </recommendedName>
</protein>
<evidence type="ECO:0000256" key="1">
    <source>
        <dbReference type="ARBA" id="ARBA00004141"/>
    </source>
</evidence>
<evidence type="ECO:0000256" key="2">
    <source>
        <dbReference type="ARBA" id="ARBA00022692"/>
    </source>
</evidence>
<reference evidence="7" key="1">
    <citation type="journal article" date="2019" name="bioRxiv">
        <title>Genomics, evolutionary history and diagnostics of the Alternaria alternata species group including apple and Asian pear pathotypes.</title>
        <authorList>
            <person name="Armitage A.D."/>
            <person name="Cockerton H.M."/>
            <person name="Sreenivasaprasad S."/>
            <person name="Woodhall J.W."/>
            <person name="Lane C.R."/>
            <person name="Harrison R.J."/>
            <person name="Clarkson J.P."/>
        </authorList>
    </citation>
    <scope>NUCLEOTIDE SEQUENCE [LARGE SCALE GENOMIC DNA]</scope>
    <source>
        <strain evidence="7">FERA 1082</strain>
    </source>
</reference>
<dbReference type="PANTHER" id="PTHR31465">
    <property type="entry name" value="PROTEIN RTA1-RELATED"/>
    <property type="match status" value="1"/>
</dbReference>
<feature type="transmembrane region" description="Helical" evidence="5">
    <location>
        <begin position="102"/>
        <end position="123"/>
    </location>
</feature>
<dbReference type="PANTHER" id="PTHR31465:SF27">
    <property type="entry name" value="DOMAIN PROTEIN, PUTATIVE (AFU_ORTHOLOGUE AFUA_3G01030)-RELATED"/>
    <property type="match status" value="1"/>
</dbReference>
<comment type="caution">
    <text evidence="6">The sequence shown here is derived from an EMBL/GenBank/DDBJ whole genome shotgun (WGS) entry which is preliminary data.</text>
</comment>
<accession>A0A4Q4M4Y3</accession>
<evidence type="ECO:0000313" key="7">
    <source>
        <dbReference type="Proteomes" id="UP000292402"/>
    </source>
</evidence>
<feature type="transmembrane region" description="Helical" evidence="5">
    <location>
        <begin position="173"/>
        <end position="195"/>
    </location>
</feature>
<comment type="subcellular location">
    <subcellularLocation>
        <location evidence="1">Membrane</location>
        <topology evidence="1">Multi-pass membrane protein</topology>
    </subcellularLocation>
</comment>
<dbReference type="GO" id="GO:0016020">
    <property type="term" value="C:membrane"/>
    <property type="evidence" value="ECO:0007669"/>
    <property type="project" value="UniProtKB-SubCell"/>
</dbReference>
<feature type="transmembrane region" description="Helical" evidence="5">
    <location>
        <begin position="20"/>
        <end position="40"/>
    </location>
</feature>
<evidence type="ECO:0000256" key="4">
    <source>
        <dbReference type="ARBA" id="ARBA00023136"/>
    </source>
</evidence>
<organism evidence="6 7">
    <name type="scientific">Alternaria tenuissima</name>
    <dbReference type="NCBI Taxonomy" id="119927"/>
    <lineage>
        <taxon>Eukaryota</taxon>
        <taxon>Fungi</taxon>
        <taxon>Dikarya</taxon>
        <taxon>Ascomycota</taxon>
        <taxon>Pezizomycotina</taxon>
        <taxon>Dothideomycetes</taxon>
        <taxon>Pleosporomycetidae</taxon>
        <taxon>Pleosporales</taxon>
        <taxon>Pleosporineae</taxon>
        <taxon>Pleosporaceae</taxon>
        <taxon>Alternaria</taxon>
        <taxon>Alternaria sect. Alternaria</taxon>
        <taxon>Alternaria alternata complex</taxon>
    </lineage>
</organism>
<proteinExistence type="predicted"/>
<evidence type="ECO:0000313" key="6">
    <source>
        <dbReference type="EMBL" id="RYN42255.1"/>
    </source>
</evidence>
<gene>
    <name evidence="6" type="ORF">AA0114_g10628</name>
</gene>
<dbReference type="Proteomes" id="UP000292402">
    <property type="component" value="Unassembled WGS sequence"/>
</dbReference>
<evidence type="ECO:0000256" key="5">
    <source>
        <dbReference type="SAM" id="Phobius"/>
    </source>
</evidence>
<dbReference type="AlphaFoldDB" id="A0A4Q4M4Y3"/>
<dbReference type="Pfam" id="PF04479">
    <property type="entry name" value="RTA1"/>
    <property type="match status" value="1"/>
</dbReference>
<name>A0A4Q4M4Y3_9PLEO</name>
<sequence length="289" mass="32649">MVDGVEPTKGGYYLWNYLPSMAAAVIFILLFMVTTGLIWWRIFRTKTWFCTPFVVGGFRKLRPSGSCDEADTLIIVEFAGYCARASAHSKTGRIMPFDVQNVFILLGPAFFAASIYMCLSRIIRSIQADHLSVIKPWKLTKIFVTGDVLSILVQGGASGLMVTGTHAKLGEGIVIAGLLIQVIMFALFAVTGVIFRNRIRQRPTPESYTVDVLWRESLRMLFIVSALIMVRSVFRVVEYAMGNDGYLLRHEWTMYIFDSVPMFAVTVLYYLWYPTILVDMKTELQNISA</sequence>
<keyword evidence="4 5" id="KW-0472">Membrane</keyword>
<feature type="transmembrane region" description="Helical" evidence="5">
    <location>
        <begin position="216"/>
        <end position="234"/>
    </location>
</feature>
<feature type="transmembrane region" description="Helical" evidence="5">
    <location>
        <begin position="254"/>
        <end position="272"/>
    </location>
</feature>
<keyword evidence="2 5" id="KW-0812">Transmembrane</keyword>
<evidence type="ECO:0008006" key="8">
    <source>
        <dbReference type="Google" id="ProtNLM"/>
    </source>
</evidence>
<evidence type="ECO:0000256" key="3">
    <source>
        <dbReference type="ARBA" id="ARBA00022989"/>
    </source>
</evidence>
<dbReference type="EMBL" id="PDXA01000048">
    <property type="protein sequence ID" value="RYN42255.1"/>
    <property type="molecule type" value="Genomic_DNA"/>
</dbReference>